<dbReference type="Proteomes" id="UP000327013">
    <property type="component" value="Unassembled WGS sequence"/>
</dbReference>
<dbReference type="Gene3D" id="3.40.525.10">
    <property type="entry name" value="CRAL-TRIO lipid binding domain"/>
    <property type="match status" value="1"/>
</dbReference>
<dbReference type="AlphaFoldDB" id="A0A5N6L1P6"/>
<accession>A0A5N6L1P6</accession>
<dbReference type="PANTHER" id="PTHR46590">
    <property type="entry name" value="PHOSPHATIDYLINOSITOL TRANSFER PROTEIN CSR1-RELATED"/>
    <property type="match status" value="1"/>
</dbReference>
<dbReference type="InterPro" id="IPR036865">
    <property type="entry name" value="CRAL-TRIO_dom_sf"/>
</dbReference>
<dbReference type="Pfam" id="PF03765">
    <property type="entry name" value="CRAL_TRIO_N"/>
    <property type="match status" value="1"/>
</dbReference>
<reference evidence="3 4" key="1">
    <citation type="submission" date="2019-06" db="EMBL/GenBank/DDBJ databases">
        <title>A chromosomal-level reference genome of Carpinus fangiana (Coryloideae, Betulaceae).</title>
        <authorList>
            <person name="Yang X."/>
            <person name="Wang Z."/>
            <person name="Zhang L."/>
            <person name="Hao G."/>
            <person name="Liu J."/>
            <person name="Yang Y."/>
        </authorList>
    </citation>
    <scope>NUCLEOTIDE SEQUENCE [LARGE SCALE GENOMIC DNA]</scope>
    <source>
        <strain evidence="3">Cfa_2016G</strain>
        <tissue evidence="3">Leaf</tissue>
    </source>
</reference>
<comment type="caution">
    <text evidence="3">The sequence shown here is derived from an EMBL/GenBank/DDBJ whole genome shotgun (WGS) entry which is preliminary data.</text>
</comment>
<feature type="compositionally biased region" description="Polar residues" evidence="1">
    <location>
        <begin position="153"/>
        <end position="171"/>
    </location>
</feature>
<dbReference type="OrthoDB" id="1434354at2759"/>
<dbReference type="SUPFAM" id="SSF46938">
    <property type="entry name" value="CRAL/TRIO N-terminal domain"/>
    <property type="match status" value="1"/>
</dbReference>
<dbReference type="InterPro" id="IPR001251">
    <property type="entry name" value="CRAL-TRIO_dom"/>
</dbReference>
<protein>
    <recommendedName>
        <fullName evidence="2">CRAL-TRIO domain-containing protein</fullName>
    </recommendedName>
</protein>
<feature type="region of interest" description="Disordered" evidence="1">
    <location>
        <begin position="657"/>
        <end position="711"/>
    </location>
</feature>
<dbReference type="SMART" id="SM00516">
    <property type="entry name" value="SEC14"/>
    <property type="match status" value="1"/>
</dbReference>
<evidence type="ECO:0000256" key="1">
    <source>
        <dbReference type="SAM" id="MobiDB-lite"/>
    </source>
</evidence>
<feature type="compositionally biased region" description="Low complexity" evidence="1">
    <location>
        <begin position="684"/>
        <end position="711"/>
    </location>
</feature>
<proteinExistence type="predicted"/>
<gene>
    <name evidence="3" type="ORF">FH972_025524</name>
</gene>
<dbReference type="Pfam" id="PF00650">
    <property type="entry name" value="CRAL_TRIO"/>
    <property type="match status" value="1"/>
</dbReference>
<dbReference type="CDD" id="cd00170">
    <property type="entry name" value="SEC14"/>
    <property type="match status" value="1"/>
</dbReference>
<dbReference type="EMBL" id="VIBQ01000057">
    <property type="protein sequence ID" value="KAB8532579.1"/>
    <property type="molecule type" value="Genomic_DNA"/>
</dbReference>
<keyword evidence="4" id="KW-1185">Reference proteome</keyword>
<feature type="region of interest" description="Disordered" evidence="1">
    <location>
        <begin position="553"/>
        <end position="601"/>
    </location>
</feature>
<feature type="compositionally biased region" description="Polar residues" evidence="1">
    <location>
        <begin position="574"/>
        <end position="592"/>
    </location>
</feature>
<evidence type="ECO:0000259" key="2">
    <source>
        <dbReference type="PROSITE" id="PS50191"/>
    </source>
</evidence>
<dbReference type="SMART" id="SM01100">
    <property type="entry name" value="CRAL_TRIO_N"/>
    <property type="match status" value="1"/>
</dbReference>
<dbReference type="InterPro" id="IPR011074">
    <property type="entry name" value="CRAL/TRIO_N_dom"/>
</dbReference>
<dbReference type="InterPro" id="IPR052432">
    <property type="entry name" value="PITP/CRAL-TRIO"/>
</dbReference>
<dbReference type="PANTHER" id="PTHR46590:SF1">
    <property type="entry name" value="PHOSPHATIDYLINOSITOL TRANSFER PROTEIN CSR1"/>
    <property type="match status" value="1"/>
</dbReference>
<feature type="domain" description="CRAL-TRIO" evidence="2">
    <location>
        <begin position="286"/>
        <end position="449"/>
    </location>
</feature>
<dbReference type="PROSITE" id="PS50191">
    <property type="entry name" value="CRAL_TRIO"/>
    <property type="match status" value="1"/>
</dbReference>
<evidence type="ECO:0000313" key="3">
    <source>
        <dbReference type="EMBL" id="KAB8532579.1"/>
    </source>
</evidence>
<organism evidence="3 4">
    <name type="scientific">Carpinus fangiana</name>
    <dbReference type="NCBI Taxonomy" id="176857"/>
    <lineage>
        <taxon>Eukaryota</taxon>
        <taxon>Viridiplantae</taxon>
        <taxon>Streptophyta</taxon>
        <taxon>Embryophyta</taxon>
        <taxon>Tracheophyta</taxon>
        <taxon>Spermatophyta</taxon>
        <taxon>Magnoliopsida</taxon>
        <taxon>eudicotyledons</taxon>
        <taxon>Gunneridae</taxon>
        <taxon>Pentapetalae</taxon>
        <taxon>rosids</taxon>
        <taxon>fabids</taxon>
        <taxon>Fagales</taxon>
        <taxon>Betulaceae</taxon>
        <taxon>Carpinus</taxon>
    </lineage>
</organism>
<dbReference type="SUPFAM" id="SSF52087">
    <property type="entry name" value="CRAL/TRIO domain"/>
    <property type="match status" value="1"/>
</dbReference>
<dbReference type="InterPro" id="IPR036273">
    <property type="entry name" value="CRAL/TRIO_N_dom_sf"/>
</dbReference>
<evidence type="ECO:0000313" key="4">
    <source>
        <dbReference type="Proteomes" id="UP000327013"/>
    </source>
</evidence>
<sequence length="803" mass="88556">MSFRSCRSFANCFPTSTHHLRSSRSLRPRLRAGRVLPNPTVAAVRTSCLSSTSGKVAVTSGFSSTYIVVAVGISIATYIVWPVSKESPHPDPELEAENIAMAQGKPLEGHIGNLTEEQEAKLRELWHVLFAVGGLMPAGVAPPDSEAYRDASHNASQSRTTSISDAASTTPNKKKKRFSVFRRGGDDDGAAADEDKHGQMQEYKQALKDQTPEQLRRTIWSFVKLDNPDALLLRFLRARKWDVQKALVMLVSTTHWRGQIVHLDDDLTIKGEEWFATQDKTGTGHDKQLGHDFMAQIRMGKSFIHGCDNEGRPLVFVRVKLHHGGEQIEESLEKYTIYTIETARLMLKNGAETATIVFDMTDFSMANMDYTPVKFMIKCFEANYPECLGAVCVFKSPWIFGTIWNIIKGWLDPVVASKVHFTKDANELSQYIPIDRIPKDLGGQEDYEFSFIEPVEGENRLLHEEGNEERNRLQAERTKMVDEYEAETIAWIRSQGKDDKEIREKRATIAEQLRKNYWQLDPYLRARTLYDRAGVLQPGGIVDFYPSKETAAAAESNGTSKGTTSGLGLGAARPTSNYLGNPRQSVDGSTSAHRPCKRKSHRHEYKVFDSSIYAVPHRAFFPIIIRKVPTIVRRKESQEDTHTHAMNASVPTIPSCVASLVSSTPPPPRRKPTAPRRSPPTSKPAPSSSTTIAKPTSSTSETTASPAPTSVTEAAASTTTAAAHRAAARCTACALRLGTGGCLWFGQEALEREEFVAADVELVASLEGGGDNAFLGLDGEEGLVDGAEDLVDFADLCLGRGLR</sequence>
<feature type="region of interest" description="Disordered" evidence="1">
    <location>
        <begin position="143"/>
        <end position="196"/>
    </location>
</feature>
<name>A0A5N6L1P6_9ROSI</name>